<name>A0A7Y0LWK1_CELFI</name>
<evidence type="ECO:0000313" key="2">
    <source>
        <dbReference type="EMBL" id="NMR19295.1"/>
    </source>
</evidence>
<evidence type="ECO:0008006" key="4">
    <source>
        <dbReference type="Google" id="ProtNLM"/>
    </source>
</evidence>
<dbReference type="AlphaFoldDB" id="A0A7Y0LWK1"/>
<keyword evidence="3" id="KW-1185">Reference proteome</keyword>
<dbReference type="RefSeq" id="WP_169323481.1">
    <property type="nucleotide sequence ID" value="NZ_JABCJJ010000003.1"/>
</dbReference>
<organism evidence="2 3">
    <name type="scientific">Cellulomonas fimi</name>
    <dbReference type="NCBI Taxonomy" id="1708"/>
    <lineage>
        <taxon>Bacteria</taxon>
        <taxon>Bacillati</taxon>
        <taxon>Actinomycetota</taxon>
        <taxon>Actinomycetes</taxon>
        <taxon>Micrococcales</taxon>
        <taxon>Cellulomonadaceae</taxon>
        <taxon>Cellulomonas</taxon>
    </lineage>
</organism>
<comment type="caution">
    <text evidence="2">The sequence shown here is derived from an EMBL/GenBank/DDBJ whole genome shotgun (WGS) entry which is preliminary data.</text>
</comment>
<evidence type="ECO:0000313" key="3">
    <source>
        <dbReference type="Proteomes" id="UP000562124"/>
    </source>
</evidence>
<feature type="signal peptide" evidence="1">
    <location>
        <begin position="1"/>
        <end position="35"/>
    </location>
</feature>
<feature type="chain" id="PRO_5030980302" description="Lipoprotein" evidence="1">
    <location>
        <begin position="36"/>
        <end position="139"/>
    </location>
</feature>
<reference evidence="2 3" key="1">
    <citation type="submission" date="2020-04" db="EMBL/GenBank/DDBJ databases">
        <title>Sequencing and Assembly of C. fimi.</title>
        <authorList>
            <person name="Ramsey A.R."/>
        </authorList>
    </citation>
    <scope>NUCLEOTIDE SEQUENCE [LARGE SCALE GENOMIC DNA]</scope>
    <source>
        <strain evidence="2 3">SB</strain>
    </source>
</reference>
<dbReference type="EMBL" id="JABCJJ010000003">
    <property type="protein sequence ID" value="NMR19295.1"/>
    <property type="molecule type" value="Genomic_DNA"/>
</dbReference>
<dbReference type="Proteomes" id="UP000562124">
    <property type="component" value="Unassembled WGS sequence"/>
</dbReference>
<proteinExistence type="predicted"/>
<evidence type="ECO:0000256" key="1">
    <source>
        <dbReference type="SAM" id="SignalP"/>
    </source>
</evidence>
<sequence>MGTVQRRRLPACAFTAGAVLAVAGCASLSPDPSAAASVATQLHQAVADGDGEAACALLAPAVIEELEDESAADCAVAVLEAEVPAPSDVLETHAYGRQAQVTTGRDVVFLTVSGARWVVTAAGCTPRPERPYDCTVSGG</sequence>
<keyword evidence="1" id="KW-0732">Signal</keyword>
<accession>A0A7Y0LWK1</accession>
<dbReference type="PROSITE" id="PS51257">
    <property type="entry name" value="PROKAR_LIPOPROTEIN"/>
    <property type="match status" value="1"/>
</dbReference>
<protein>
    <recommendedName>
        <fullName evidence="4">Lipoprotein</fullName>
    </recommendedName>
</protein>
<gene>
    <name evidence="2" type="ORF">HIR71_03530</name>
</gene>